<feature type="compositionally biased region" description="Basic residues" evidence="6">
    <location>
        <begin position="930"/>
        <end position="940"/>
    </location>
</feature>
<dbReference type="InterPro" id="IPR008422">
    <property type="entry name" value="KN_HD"/>
</dbReference>
<accession>A0A068YAB4</accession>
<feature type="compositionally biased region" description="Gly residues" evidence="6">
    <location>
        <begin position="905"/>
        <end position="924"/>
    </location>
</feature>
<sequence>MPESMGSAGGGSGGSSNNGNMDNSQGPENTPPADTAHLIPPDESQQQQQSQQTSQQHFNSASERSTSTPPSSSAKDVSTSTRHHGSASYPTSRSTDPLLQPPPAPFPADASTTPSTPQLQPPTLYSPKTPSYSLTGNRPPTPTGQGRMVDPRMSHSMQQPARGQQFADQSYAPPPLAASQQAIYDHPLYPLLVLIFEKCELATCTPRDRNNSRMSADSLQQNPMPAGEPTVWSSGSFDNDILAFAENFARNHKSARTGDSEIDSLIIQAIRVLRVHLIEIEKVHELCDNFCERYIAFLRNRMPTDLMVEDRESAGSTGSANSPQAPPPASHGQMRPPYLPPGMEPHPPPSDTFSSPYAAMYSEDPQRRYPPGYADQISHPFFESPAAAAAAVAYQASMMGQLRPPFQSLPTTTDVLSPPNPAYVATSIIAEQQLQQQQIPGGFGGDRDAATYNTASGKSTNGGGNIPMSAGSYPHHHSHSHPHQQQQQHHLGDSLSISASSGVNDPVSTATAAAAAAAAAATQFGLKHSPALPGSGSSRKSSDTEDTTHGSPSNPDGPRSGSRGGISVRSRSDNGLMAASMQLNGGGGGASNSISRYHSSIGPHDVGSETGDGFAKSVESGENLDDFDDEKSTKRQKKRGIFPKAATNIMRAWLFQHLSHPYPSEEQKKQLSSETGLTILQVNNWFINARRRIVQPMIDQSNRSGPLGYSTDASSRVSYMENQHFAAYGQPEFPQNSGLYAALAAAAVSGGMMDGRSLMATASSSDLPGTASNGGSVDPISPYGPYRYPSHSGYSGGHPVTGVTAGAFPTSVPSPQPSTSVNSIRGSPVTSGYSPPTQFRATQNGSLHGRYGNFYSGQEQQQQQQPGPTSCQSSGSGQQIRRQTLFSGGLNSNNNATASNESSSFGGGRGGGSGSSSSAGGDGGAAFVSQHHHHHHHHHQHSDSGPLQQDIHAN</sequence>
<feature type="DNA-binding region" description="Homeobox" evidence="5">
    <location>
        <begin position="635"/>
        <end position="697"/>
    </location>
</feature>
<evidence type="ECO:0000256" key="1">
    <source>
        <dbReference type="ARBA" id="ARBA00009661"/>
    </source>
</evidence>
<dbReference type="FunFam" id="1.10.10.60:FF:000004">
    <property type="entry name" value="Meis2 homeobox isoform 2c"/>
    <property type="match status" value="1"/>
</dbReference>
<feature type="compositionally biased region" description="Pro residues" evidence="6">
    <location>
        <begin position="337"/>
        <end position="350"/>
    </location>
</feature>
<feature type="region of interest" description="Disordered" evidence="6">
    <location>
        <begin position="439"/>
        <end position="505"/>
    </location>
</feature>
<feature type="compositionally biased region" description="Polar residues" evidence="6">
    <location>
        <begin position="880"/>
        <end position="890"/>
    </location>
</feature>
<comment type="subcellular location">
    <subcellularLocation>
        <location evidence="5">Nucleus</location>
    </subcellularLocation>
</comment>
<keyword evidence="4 5" id="KW-0539">Nucleus</keyword>
<dbReference type="Gene3D" id="1.10.10.60">
    <property type="entry name" value="Homeodomain-like"/>
    <property type="match status" value="1"/>
</dbReference>
<feature type="compositionally biased region" description="Low complexity" evidence="6">
    <location>
        <begin position="891"/>
        <end position="904"/>
    </location>
</feature>
<feature type="compositionally biased region" description="Gly residues" evidence="6">
    <location>
        <begin position="7"/>
        <end position="16"/>
    </location>
</feature>
<dbReference type="Pfam" id="PF05920">
    <property type="entry name" value="Homeobox_KN"/>
    <property type="match status" value="1"/>
</dbReference>
<feature type="compositionally biased region" description="Low complexity" evidence="6">
    <location>
        <begin position="17"/>
        <end position="26"/>
    </location>
</feature>
<dbReference type="GO" id="GO:0005634">
    <property type="term" value="C:nucleus"/>
    <property type="evidence" value="ECO:0007669"/>
    <property type="project" value="UniProtKB-SubCell"/>
</dbReference>
<evidence type="ECO:0000313" key="9">
    <source>
        <dbReference type="Proteomes" id="UP000017246"/>
    </source>
</evidence>
<name>A0A068YAB4_ECHMU</name>
<dbReference type="CDD" id="cd00086">
    <property type="entry name" value="homeodomain"/>
    <property type="match status" value="1"/>
</dbReference>
<keyword evidence="9" id="KW-1185">Reference proteome</keyword>
<dbReference type="EMBL" id="LN902841">
    <property type="protein sequence ID" value="CDS41449.1"/>
    <property type="molecule type" value="Genomic_DNA"/>
</dbReference>
<feature type="compositionally biased region" description="Polar residues" evidence="6">
    <location>
        <begin position="155"/>
        <end position="168"/>
    </location>
</feature>
<evidence type="ECO:0000256" key="3">
    <source>
        <dbReference type="ARBA" id="ARBA00023155"/>
    </source>
</evidence>
<dbReference type="OMA" id="AMYSEDP"/>
<dbReference type="eggNOG" id="KOG0773">
    <property type="taxonomic scope" value="Eukaryota"/>
</dbReference>
<feature type="compositionally biased region" description="Low complexity" evidence="6">
    <location>
        <begin position="107"/>
        <end position="123"/>
    </location>
</feature>
<protein>
    <submittedName>
        <fullName evidence="8">Homeobox protein meis3</fullName>
    </submittedName>
</protein>
<dbReference type="InterPro" id="IPR009057">
    <property type="entry name" value="Homeodomain-like_sf"/>
</dbReference>
<dbReference type="InterPro" id="IPR032453">
    <property type="entry name" value="PKNOX/Meis_N"/>
</dbReference>
<feature type="compositionally biased region" description="Low complexity" evidence="6">
    <location>
        <begin position="550"/>
        <end position="569"/>
    </location>
</feature>
<evidence type="ECO:0000256" key="2">
    <source>
        <dbReference type="ARBA" id="ARBA00023125"/>
    </source>
</evidence>
<feature type="domain" description="Homeobox" evidence="7">
    <location>
        <begin position="633"/>
        <end position="696"/>
    </location>
</feature>
<dbReference type="Pfam" id="PF16493">
    <property type="entry name" value="Meis_PKNOX_N"/>
    <property type="match status" value="1"/>
</dbReference>
<keyword evidence="3 5" id="KW-0371">Homeobox</keyword>
<keyword evidence="2 5" id="KW-0238">DNA-binding</keyword>
<organism evidence="8 9">
    <name type="scientific">Echinococcus multilocularis</name>
    <name type="common">Fox tapeworm</name>
    <dbReference type="NCBI Taxonomy" id="6211"/>
    <lineage>
        <taxon>Eukaryota</taxon>
        <taxon>Metazoa</taxon>
        <taxon>Spiralia</taxon>
        <taxon>Lophotrochozoa</taxon>
        <taxon>Platyhelminthes</taxon>
        <taxon>Cestoda</taxon>
        <taxon>Eucestoda</taxon>
        <taxon>Cyclophyllidea</taxon>
        <taxon>Taeniidae</taxon>
        <taxon>Echinococcus</taxon>
    </lineage>
</organism>
<feature type="region of interest" description="Disordered" evidence="6">
    <location>
        <begin position="528"/>
        <end position="641"/>
    </location>
</feature>
<reference evidence="8" key="1">
    <citation type="journal article" date="2013" name="Nature">
        <title>The genomes of four tapeworm species reveal adaptations to parasitism.</title>
        <authorList>
            <person name="Tsai I.J."/>
            <person name="Zarowiecki M."/>
            <person name="Holroyd N."/>
            <person name="Garciarrubio A."/>
            <person name="Sanchez-Flores A."/>
            <person name="Brooks K.L."/>
            <person name="Tracey A."/>
            <person name="Bobes R.J."/>
            <person name="Fragoso G."/>
            <person name="Sciutto E."/>
            <person name="Aslett M."/>
            <person name="Beasley H."/>
            <person name="Bennett H.M."/>
            <person name="Cai J."/>
            <person name="Camicia F."/>
            <person name="Clark R."/>
            <person name="Cucher M."/>
            <person name="De Silva N."/>
            <person name="Day T.A."/>
            <person name="Deplazes P."/>
            <person name="Estrada K."/>
            <person name="Fernandez C."/>
            <person name="Holland P.W."/>
            <person name="Hou J."/>
            <person name="Hu S."/>
            <person name="Huckvale T."/>
            <person name="Hung S.S."/>
            <person name="Kamenetzky L."/>
            <person name="Keane J.A."/>
            <person name="Kiss F."/>
            <person name="Koziol U."/>
            <person name="Lambert O."/>
            <person name="Liu K."/>
            <person name="Luo X."/>
            <person name="Luo Y."/>
            <person name="Macchiaroli N."/>
            <person name="Nichol S."/>
            <person name="Paps J."/>
            <person name="Parkinson J."/>
            <person name="Pouchkina-Stantcheva N."/>
            <person name="Riddiford N."/>
            <person name="Rosenzvit M."/>
            <person name="Salinas G."/>
            <person name="Wasmuth J.D."/>
            <person name="Zamanian M."/>
            <person name="Zheng Y."/>
            <person name="Cai X."/>
            <person name="Soberon X."/>
            <person name="Olson P.D."/>
            <person name="Laclette J.P."/>
            <person name="Brehm K."/>
            <person name="Berriman M."/>
            <person name="Garciarrubio A."/>
            <person name="Bobes R.J."/>
            <person name="Fragoso G."/>
            <person name="Sanchez-Flores A."/>
            <person name="Estrada K."/>
            <person name="Cevallos M.A."/>
            <person name="Morett E."/>
            <person name="Gonzalez V."/>
            <person name="Portillo T."/>
            <person name="Ochoa-Leyva A."/>
            <person name="Jose M.V."/>
            <person name="Sciutto E."/>
            <person name="Landa A."/>
            <person name="Jimenez L."/>
            <person name="Valdes V."/>
            <person name="Carrero J.C."/>
            <person name="Larralde C."/>
            <person name="Morales-Montor J."/>
            <person name="Limon-Lason J."/>
            <person name="Soberon X."/>
            <person name="Laclette J.P."/>
        </authorList>
    </citation>
    <scope>NUCLEOTIDE SEQUENCE [LARGE SCALE GENOMIC DNA]</scope>
</reference>
<feature type="region of interest" description="Disordered" evidence="6">
    <location>
        <begin position="1"/>
        <end position="172"/>
    </location>
</feature>
<proteinExistence type="inferred from homology"/>
<dbReference type="STRING" id="6211.A0A068YAB4"/>
<evidence type="ECO:0000256" key="5">
    <source>
        <dbReference type="PROSITE-ProRule" id="PRU00108"/>
    </source>
</evidence>
<dbReference type="SMART" id="SM00389">
    <property type="entry name" value="HOX"/>
    <property type="match status" value="1"/>
</dbReference>
<feature type="compositionally biased region" description="Polar residues" evidence="6">
    <location>
        <begin position="495"/>
        <end position="505"/>
    </location>
</feature>
<dbReference type="PROSITE" id="PS50071">
    <property type="entry name" value="HOMEOBOX_2"/>
    <property type="match status" value="1"/>
</dbReference>
<gene>
    <name evidence="8" type="ORF">EmuJ_000910200</name>
</gene>
<dbReference type="SUPFAM" id="SSF46689">
    <property type="entry name" value="Homeodomain-like"/>
    <property type="match status" value="1"/>
</dbReference>
<comment type="similarity">
    <text evidence="1">Belongs to the TALE/MEIS homeobox family.</text>
</comment>
<dbReference type="InterPro" id="IPR050224">
    <property type="entry name" value="TALE_homeobox"/>
</dbReference>
<dbReference type="AlphaFoldDB" id="A0A068YAB4"/>
<dbReference type="PANTHER" id="PTHR11850">
    <property type="entry name" value="HOMEOBOX PROTEIN TRANSCRIPTION FACTORS"/>
    <property type="match status" value="1"/>
</dbReference>
<feature type="region of interest" description="Disordered" evidence="6">
    <location>
        <begin position="310"/>
        <end position="355"/>
    </location>
</feature>
<feature type="compositionally biased region" description="Low complexity" evidence="6">
    <location>
        <begin position="809"/>
        <end position="821"/>
    </location>
</feature>
<evidence type="ECO:0000256" key="6">
    <source>
        <dbReference type="SAM" id="MobiDB-lite"/>
    </source>
</evidence>
<feature type="compositionally biased region" description="Low complexity" evidence="6">
    <location>
        <begin position="856"/>
        <end position="879"/>
    </location>
</feature>
<dbReference type="InterPro" id="IPR001356">
    <property type="entry name" value="HD"/>
</dbReference>
<feature type="compositionally biased region" description="Polar residues" evidence="6">
    <location>
        <begin position="212"/>
        <end position="223"/>
    </location>
</feature>
<feature type="compositionally biased region" description="Low complexity" evidence="6">
    <location>
        <begin position="44"/>
        <end position="74"/>
    </location>
</feature>
<dbReference type="GO" id="GO:0003677">
    <property type="term" value="F:DNA binding"/>
    <property type="evidence" value="ECO:0007669"/>
    <property type="project" value="UniProtKB-UniRule"/>
</dbReference>
<feature type="compositionally biased region" description="Polar residues" evidence="6">
    <location>
        <begin position="822"/>
        <end position="846"/>
    </location>
</feature>
<dbReference type="OrthoDB" id="10056939at2759"/>
<dbReference type="GO" id="GO:0006355">
    <property type="term" value="P:regulation of DNA-templated transcription"/>
    <property type="evidence" value="ECO:0007669"/>
    <property type="project" value="InterPro"/>
</dbReference>
<evidence type="ECO:0000256" key="4">
    <source>
        <dbReference type="ARBA" id="ARBA00023242"/>
    </source>
</evidence>
<evidence type="ECO:0000313" key="8">
    <source>
        <dbReference type="EMBL" id="CDS41449.1"/>
    </source>
</evidence>
<dbReference type="Proteomes" id="UP000017246">
    <property type="component" value="Unassembled WGS sequence"/>
</dbReference>
<feature type="region of interest" description="Disordered" evidence="6">
    <location>
        <begin position="208"/>
        <end position="228"/>
    </location>
</feature>
<reference evidence="8" key="2">
    <citation type="submission" date="2015-11" db="EMBL/GenBank/DDBJ databases">
        <authorList>
            <person name="Zhang Y."/>
            <person name="Guo Z."/>
        </authorList>
    </citation>
    <scope>NUCLEOTIDE SEQUENCE</scope>
</reference>
<feature type="region of interest" description="Disordered" evidence="6">
    <location>
        <begin position="805"/>
        <end position="954"/>
    </location>
</feature>
<feature type="compositionally biased region" description="Polar residues" evidence="6">
    <location>
        <begin position="126"/>
        <end position="138"/>
    </location>
</feature>
<evidence type="ECO:0000259" key="7">
    <source>
        <dbReference type="PROSITE" id="PS50071"/>
    </source>
</evidence>